<feature type="domain" description="CobQ/CobB/MinD/ParA nucleotide binding" evidence="6">
    <location>
        <begin position="541"/>
        <end position="726"/>
    </location>
</feature>
<dbReference type="EMBL" id="JTJC03000001">
    <property type="protein sequence ID" value="NHC33831.1"/>
    <property type="molecule type" value="Genomic_DNA"/>
</dbReference>
<protein>
    <submittedName>
        <fullName evidence="7">Capsular biosynthesis protein</fullName>
    </submittedName>
</protein>
<dbReference type="InterPro" id="IPR005702">
    <property type="entry name" value="Wzc-like_C"/>
</dbReference>
<dbReference type="InterPro" id="IPR050445">
    <property type="entry name" value="Bact_polysacc_biosynth/exp"/>
</dbReference>
<dbReference type="InterPro" id="IPR027417">
    <property type="entry name" value="P-loop_NTPase"/>
</dbReference>
<evidence type="ECO:0000256" key="4">
    <source>
        <dbReference type="SAM" id="MobiDB-lite"/>
    </source>
</evidence>
<keyword evidence="2" id="KW-0067">ATP-binding</keyword>
<evidence type="ECO:0000259" key="6">
    <source>
        <dbReference type="Pfam" id="PF01656"/>
    </source>
</evidence>
<evidence type="ECO:0000256" key="2">
    <source>
        <dbReference type="ARBA" id="ARBA00022840"/>
    </source>
</evidence>
<evidence type="ECO:0000256" key="5">
    <source>
        <dbReference type="SAM" id="Phobius"/>
    </source>
</evidence>
<feature type="region of interest" description="Disordered" evidence="4">
    <location>
        <begin position="1"/>
        <end position="32"/>
    </location>
</feature>
<dbReference type="OrthoDB" id="580971at2"/>
<keyword evidence="5" id="KW-1133">Transmembrane helix</keyword>
<keyword evidence="5" id="KW-0472">Membrane</keyword>
<dbReference type="InterPro" id="IPR002586">
    <property type="entry name" value="CobQ/CobB/MinD/ParA_Nub-bd_dom"/>
</dbReference>
<evidence type="ECO:0000313" key="8">
    <source>
        <dbReference type="Proteomes" id="UP000031532"/>
    </source>
</evidence>
<comment type="caution">
    <text evidence="7">The sequence shown here is derived from an EMBL/GenBank/DDBJ whole genome shotgun (WGS) entry which is preliminary data.</text>
</comment>
<reference evidence="7 8" key="1">
    <citation type="journal article" date="2015" name="Genome Announc.">
        <title>Draft Genome Sequence of the Terrestrial Cyanobacterium Scytonema millei VB511283, Isolated from Eastern India.</title>
        <authorList>
            <person name="Sen D."/>
            <person name="Chandrababunaidu M.M."/>
            <person name="Singh D."/>
            <person name="Sanghi N."/>
            <person name="Ghorai A."/>
            <person name="Mishra G.P."/>
            <person name="Madduluri M."/>
            <person name="Adhikary S.P."/>
            <person name="Tripathy S."/>
        </authorList>
    </citation>
    <scope>NUCLEOTIDE SEQUENCE [LARGE SCALE GENOMIC DNA]</scope>
    <source>
        <strain evidence="7 8">VB511283</strain>
    </source>
</reference>
<dbReference type="PANTHER" id="PTHR32309">
    <property type="entry name" value="TYROSINE-PROTEIN KINASE"/>
    <property type="match status" value="1"/>
</dbReference>
<feature type="compositionally biased region" description="Low complexity" evidence="4">
    <location>
        <begin position="17"/>
        <end position="31"/>
    </location>
</feature>
<feature type="transmembrane region" description="Helical" evidence="5">
    <location>
        <begin position="51"/>
        <end position="71"/>
    </location>
</feature>
<dbReference type="Proteomes" id="UP000031532">
    <property type="component" value="Unassembled WGS sequence"/>
</dbReference>
<feature type="coiled-coil region" evidence="3">
    <location>
        <begin position="192"/>
        <end position="219"/>
    </location>
</feature>
<dbReference type="CDD" id="cd05387">
    <property type="entry name" value="BY-kinase"/>
    <property type="match status" value="1"/>
</dbReference>
<dbReference type="Gene3D" id="1.20.5.1940">
    <property type="match status" value="1"/>
</dbReference>
<dbReference type="PANTHER" id="PTHR32309:SF13">
    <property type="entry name" value="FERRIC ENTEROBACTIN TRANSPORT PROTEIN FEPE"/>
    <property type="match status" value="1"/>
</dbReference>
<feature type="compositionally biased region" description="Polar residues" evidence="4">
    <location>
        <begin position="1"/>
        <end position="16"/>
    </location>
</feature>
<evidence type="ECO:0000256" key="3">
    <source>
        <dbReference type="SAM" id="Coils"/>
    </source>
</evidence>
<dbReference type="AlphaFoldDB" id="A0A9X5E233"/>
<dbReference type="Pfam" id="PF01656">
    <property type="entry name" value="CbiA"/>
    <property type="match status" value="1"/>
</dbReference>
<dbReference type="RefSeq" id="WP_039715318.1">
    <property type="nucleotide sequence ID" value="NZ_JTJC03000001.1"/>
</dbReference>
<evidence type="ECO:0000313" key="7">
    <source>
        <dbReference type="EMBL" id="NHC33831.1"/>
    </source>
</evidence>
<accession>A0A9X5E233</accession>
<keyword evidence="5" id="KW-0812">Transmembrane</keyword>
<keyword evidence="3" id="KW-0175">Coiled coil</keyword>
<feature type="compositionally biased region" description="Basic and acidic residues" evidence="4">
    <location>
        <begin position="91"/>
        <end position="107"/>
    </location>
</feature>
<keyword evidence="8" id="KW-1185">Reference proteome</keyword>
<proteinExistence type="predicted"/>
<dbReference type="Gene3D" id="3.40.50.300">
    <property type="entry name" value="P-loop containing nucleotide triphosphate hydrolases"/>
    <property type="match status" value="1"/>
</dbReference>
<sequence>MRNVSSSHQSPAQIYSQQLQPQPQLYTTQPDDTNEGGLNVSWLLGAIRRRILTIIIGTTAVASVSVLLAAIGTPTYVAKFELLTEPVTAEDKVVSSKEEEKEEKDSPGLDETTLKVLQSPKLMSPITQKLQLYYPGSSTPQLNIKLLPNTNILEVSYKDPNFEKVQFVLDTVAEAYLKYSLEERQTDVNLGIQFVESQLPQLQRQVEILQQRLQGFRQRHGIVNSDTQGQQLSYQLDRIEQKRLEIQTQLSSSTTFYNNLYEKLRLQPDTAAAITELSESSHYLKLFNLLQDVETKIAAKSSRYKEDSPEFQSLLAQQQQLLQAVRKEERRIVGDRLPNGTADLIDTASPGSARLREIQKLTNAAKQIQSLKAQDYTLSKSENLLRQQAKQFPIIIRQKDDLERQLRIASDNLNHFLTKREALRIDAAQKQVPWQILTPPNEPQNTAPTVQRNLVLGTALGLLVSFGVALLVDKLNNVFYNSEEIKDKTKLLILGEIPSVKFERNGNLGQKTELSEFWEAFRSLYTNVSFLDINGTIRSLAIVSAAPEDGKSTIALYLAQTAAAMGKRVLLVDANLRTPAIHKMLNLSNSQGLSNAIAEGLNFQYAIQQVRNDSEEAEDREAFQEATAQGREISKDNLFILTAGSIPPNPSILLSSPQMQSLAEQLEQAFDLVIYDTSHLIGFADANLLARHVDASILTVNMGKTNCSALAKALEQLNFSATPVLGAVASGIQRQPNKLSFLSKRQYGVRLFALDRT</sequence>
<organism evidence="7 8">
    <name type="scientific">Scytonema millei VB511283</name>
    <dbReference type="NCBI Taxonomy" id="1245923"/>
    <lineage>
        <taxon>Bacteria</taxon>
        <taxon>Bacillati</taxon>
        <taxon>Cyanobacteriota</taxon>
        <taxon>Cyanophyceae</taxon>
        <taxon>Nostocales</taxon>
        <taxon>Scytonemataceae</taxon>
        <taxon>Scytonema</taxon>
    </lineage>
</organism>
<evidence type="ECO:0000256" key="1">
    <source>
        <dbReference type="ARBA" id="ARBA00022741"/>
    </source>
</evidence>
<name>A0A9X5E233_9CYAN</name>
<dbReference type="GO" id="GO:0005886">
    <property type="term" value="C:plasma membrane"/>
    <property type="evidence" value="ECO:0007669"/>
    <property type="project" value="TreeGrafter"/>
</dbReference>
<dbReference type="SUPFAM" id="SSF52540">
    <property type="entry name" value="P-loop containing nucleoside triphosphate hydrolases"/>
    <property type="match status" value="1"/>
</dbReference>
<keyword evidence="1" id="KW-0547">Nucleotide-binding</keyword>
<gene>
    <name evidence="7" type="ORF">QH73_0003990</name>
</gene>
<feature type="region of interest" description="Disordered" evidence="4">
    <location>
        <begin position="91"/>
        <end position="112"/>
    </location>
</feature>
<dbReference type="GO" id="GO:0004713">
    <property type="term" value="F:protein tyrosine kinase activity"/>
    <property type="evidence" value="ECO:0007669"/>
    <property type="project" value="TreeGrafter"/>
</dbReference>